<feature type="region of interest" description="Disordered" evidence="1">
    <location>
        <begin position="56"/>
        <end position="126"/>
    </location>
</feature>
<dbReference type="EMBL" id="CM008046">
    <property type="protein sequence ID" value="PAN04129.1"/>
    <property type="molecule type" value="Genomic_DNA"/>
</dbReference>
<sequence length="126" mass="13796">MEPTASVPVPRSISRQRAQPLSLAYATDGMQQREMLAADPAGHLQRHRRLARCEVGSAGRGAWRRRRSGPRRNGRGREIRRALGTSGGPGEERKPVTDVQARPPSPEPGGKGSYWEAGLQEGLFCK</sequence>
<organism evidence="2">
    <name type="scientific">Panicum hallii</name>
    <dbReference type="NCBI Taxonomy" id="206008"/>
    <lineage>
        <taxon>Eukaryota</taxon>
        <taxon>Viridiplantae</taxon>
        <taxon>Streptophyta</taxon>
        <taxon>Embryophyta</taxon>
        <taxon>Tracheophyta</taxon>
        <taxon>Spermatophyta</taxon>
        <taxon>Magnoliopsida</taxon>
        <taxon>Liliopsida</taxon>
        <taxon>Poales</taxon>
        <taxon>Poaceae</taxon>
        <taxon>PACMAD clade</taxon>
        <taxon>Panicoideae</taxon>
        <taxon>Panicodae</taxon>
        <taxon>Paniceae</taxon>
        <taxon>Panicinae</taxon>
        <taxon>Panicum</taxon>
        <taxon>Panicum sect. Panicum</taxon>
    </lineage>
</organism>
<accession>A0A2S3GLJ4</accession>
<evidence type="ECO:0000256" key="1">
    <source>
        <dbReference type="SAM" id="MobiDB-lite"/>
    </source>
</evidence>
<protein>
    <submittedName>
        <fullName evidence="2">Uncharacterized protein</fullName>
    </submittedName>
</protein>
<proteinExistence type="predicted"/>
<gene>
    <name evidence="2" type="ORF">PAHAL_1G044400</name>
</gene>
<feature type="compositionally biased region" description="Basic residues" evidence="1">
    <location>
        <begin position="62"/>
        <end position="74"/>
    </location>
</feature>
<reference evidence="2" key="1">
    <citation type="submission" date="2018-04" db="EMBL/GenBank/DDBJ databases">
        <title>WGS assembly of Panicum hallii.</title>
        <authorList>
            <person name="Lovell J."/>
            <person name="Jenkins J."/>
            <person name="Lowry D."/>
            <person name="Mamidi S."/>
            <person name="Sreedasyam A."/>
            <person name="Weng X."/>
            <person name="Barry K."/>
            <person name="Bonette J."/>
            <person name="Campitelli B."/>
            <person name="Daum C."/>
            <person name="Gordon S."/>
            <person name="Gould B."/>
            <person name="Lipzen A."/>
            <person name="Macqueen A."/>
            <person name="Palacio-Mejia J."/>
            <person name="Plott C."/>
            <person name="Shakirov E."/>
            <person name="Shu S."/>
            <person name="Yoshinaga Y."/>
            <person name="Zane M."/>
            <person name="Rokhsar D."/>
            <person name="Grimwood J."/>
            <person name="Schmutz J."/>
            <person name="Juenger T."/>
        </authorList>
    </citation>
    <scope>NUCLEOTIDE SEQUENCE [LARGE SCALE GENOMIC DNA]</scope>
    <source>
        <strain evidence="2">FIL2</strain>
    </source>
</reference>
<dbReference type="AlphaFoldDB" id="A0A2S3GLJ4"/>
<name>A0A2S3GLJ4_9POAL</name>
<dbReference type="Gramene" id="PAN04129">
    <property type="protein sequence ID" value="PAN04129"/>
    <property type="gene ID" value="PAHAL_1G044400"/>
</dbReference>
<evidence type="ECO:0000313" key="2">
    <source>
        <dbReference type="EMBL" id="PAN04129.1"/>
    </source>
</evidence>
<dbReference type="Proteomes" id="UP000243499">
    <property type="component" value="Chromosome 1"/>
</dbReference>